<reference evidence="3 4" key="1">
    <citation type="submission" date="2023-12" db="EMBL/GenBank/DDBJ databases">
        <title>Blastococcus brunescens sp. nov., an actonobacterium isolated from sandstone collected in sahara desert.</title>
        <authorList>
            <person name="Gtari M."/>
            <person name="Ghodhbane F."/>
        </authorList>
    </citation>
    <scope>NUCLEOTIDE SEQUENCE [LARGE SCALE GENOMIC DNA]</scope>
    <source>
        <strain evidence="3 4">BMG 8361</strain>
    </source>
</reference>
<gene>
    <name evidence="3" type="ORF">U6N30_00230</name>
</gene>
<dbReference type="Pfam" id="PF02397">
    <property type="entry name" value="Bac_transf"/>
    <property type="match status" value="1"/>
</dbReference>
<evidence type="ECO:0000259" key="2">
    <source>
        <dbReference type="Pfam" id="PF02397"/>
    </source>
</evidence>
<dbReference type="InterPro" id="IPR003362">
    <property type="entry name" value="Bact_transf"/>
</dbReference>
<protein>
    <submittedName>
        <fullName evidence="3">Sugar transferase</fullName>
        <ecNumber evidence="3">2.7.8.-</ecNumber>
    </submittedName>
</protein>
<dbReference type="Proteomes" id="UP001324287">
    <property type="component" value="Chromosome"/>
</dbReference>
<organism evidence="3 4">
    <name type="scientific">Blastococcus brunescens</name>
    <dbReference type="NCBI Taxonomy" id="1564165"/>
    <lineage>
        <taxon>Bacteria</taxon>
        <taxon>Bacillati</taxon>
        <taxon>Actinomycetota</taxon>
        <taxon>Actinomycetes</taxon>
        <taxon>Geodermatophilales</taxon>
        <taxon>Geodermatophilaceae</taxon>
        <taxon>Blastococcus</taxon>
    </lineage>
</organism>
<dbReference type="EMBL" id="CP141261">
    <property type="protein sequence ID" value="WRL64334.1"/>
    <property type="molecule type" value="Genomic_DNA"/>
</dbReference>
<dbReference type="GO" id="GO:0016740">
    <property type="term" value="F:transferase activity"/>
    <property type="evidence" value="ECO:0007669"/>
    <property type="project" value="UniProtKB-KW"/>
</dbReference>
<evidence type="ECO:0000313" key="4">
    <source>
        <dbReference type="Proteomes" id="UP001324287"/>
    </source>
</evidence>
<accession>A0ABZ1B0T0</accession>
<comment type="similarity">
    <text evidence="1">Belongs to the bacterial sugar transferase family.</text>
</comment>
<keyword evidence="3" id="KW-0808">Transferase</keyword>
<name>A0ABZ1B0T0_9ACTN</name>
<feature type="domain" description="Bacterial sugar transferase" evidence="2">
    <location>
        <begin position="2"/>
        <end position="145"/>
    </location>
</feature>
<dbReference type="PANTHER" id="PTHR30576">
    <property type="entry name" value="COLANIC BIOSYNTHESIS UDP-GLUCOSE LIPID CARRIER TRANSFERASE"/>
    <property type="match status" value="1"/>
</dbReference>
<evidence type="ECO:0000256" key="1">
    <source>
        <dbReference type="ARBA" id="ARBA00006464"/>
    </source>
</evidence>
<dbReference type="PANTHER" id="PTHR30576:SF0">
    <property type="entry name" value="UNDECAPRENYL-PHOSPHATE N-ACETYLGALACTOSAMINYL 1-PHOSPHATE TRANSFERASE-RELATED"/>
    <property type="match status" value="1"/>
</dbReference>
<dbReference type="EC" id="2.7.8.-" evidence="3"/>
<keyword evidence="4" id="KW-1185">Reference proteome</keyword>
<dbReference type="RefSeq" id="WP_324275661.1">
    <property type="nucleotide sequence ID" value="NZ_CP141261.1"/>
</dbReference>
<evidence type="ECO:0000313" key="3">
    <source>
        <dbReference type="EMBL" id="WRL64334.1"/>
    </source>
</evidence>
<proteinExistence type="inferred from homology"/>
<sequence length="158" mass="18184">MCALASRWETGSALFRQTRIGLDGRPFTLLKFCSLKPAESEDTTMWNIGADLRVGPVGRWLRRLSLDELPQLWNVLRGDMSLVGPRPERPFFVDEFTRQFPWYRARHRVPVGLTGWAQIHGLRGDTSIADRAHFDNFYIENWSMWGTSRSCCGPPVRS</sequence>